<dbReference type="GO" id="GO:0005930">
    <property type="term" value="C:axoneme"/>
    <property type="evidence" value="ECO:0007669"/>
    <property type="project" value="TreeGrafter"/>
</dbReference>
<gene>
    <name evidence="3" type="primary">LOC105367595</name>
</gene>
<dbReference type="AlphaFoldDB" id="A0AAJ6YUM9"/>
<feature type="region of interest" description="Disordered" evidence="1">
    <location>
        <begin position="397"/>
        <end position="454"/>
    </location>
</feature>
<name>A0AAJ6YUM9_9HYME</name>
<feature type="region of interest" description="Disordered" evidence="1">
    <location>
        <begin position="1"/>
        <end position="23"/>
    </location>
</feature>
<evidence type="ECO:0000313" key="3">
    <source>
        <dbReference type="RefSeq" id="XP_011504665.1"/>
    </source>
</evidence>
<dbReference type="Pfam" id="PF15244">
    <property type="entry name" value="HSD3"/>
    <property type="match status" value="1"/>
</dbReference>
<dbReference type="GO" id="GO:0000226">
    <property type="term" value="P:microtubule cytoskeleton organization"/>
    <property type="evidence" value="ECO:0007669"/>
    <property type="project" value="TreeGrafter"/>
</dbReference>
<dbReference type="GeneID" id="105367595"/>
<dbReference type="PANTHER" id="PTHR14917">
    <property type="entry name" value="SPERMATOGENESIS-ASSOCIATED PROTEIN 7"/>
    <property type="match status" value="1"/>
</dbReference>
<sequence>MCSARSGNDSFYPPRHEKKRTNEYENRWDDKSFGKYVQRGEEEARYAKFVYDITQDIVRNGLYTDKELKEVFEKHLERSSRYLNKRKMLYEIYQLKISLNIMDDSEEDEIEADLVFAEKFSKLQIPKPPTPPKILNENKILEKLQSFKEQKNKIHKPNSSLGRKSVVLIDANPEFMVTERDVLSTLMDNHVDPEQIQRIYRHLFQRSKDMSLCEAVQVGKEVSYTHRLKQIDRGISTISLDNAYIKERLQGILRNQNKTYLDEISTQTMYYKNDYINNKRDEISETFEQLKNDECDCKLIKRIDYNEKEIQPSFFKIPIQKINSFNKKFNIIDKKIMNKRSELLKSRSSKIEYHQRNNVSENLQCLDDNSTDKNKNSSTVDNGDFYQIALVEENEGVEEEIESNISNLSEKSKMSSTTQKEDKSFNEDENKDDSTSIVSEMSHESLKYSDNFSNASESNSNIDINFITNVKLPLSVSKDKV</sequence>
<dbReference type="PANTHER" id="PTHR14917:SF4">
    <property type="entry name" value="SPERMATOGENESIS-ASSOCIATED 7"/>
    <property type="match status" value="1"/>
</dbReference>
<proteinExistence type="predicted"/>
<dbReference type="KEGG" id="csol:105367595"/>
<feature type="compositionally biased region" description="Basic and acidic residues" evidence="1">
    <location>
        <begin position="419"/>
        <end position="434"/>
    </location>
</feature>
<evidence type="ECO:0000256" key="1">
    <source>
        <dbReference type="SAM" id="MobiDB-lite"/>
    </source>
</evidence>
<dbReference type="Proteomes" id="UP000695007">
    <property type="component" value="Unplaced"/>
</dbReference>
<accession>A0AAJ6YUM9</accession>
<dbReference type="RefSeq" id="XP_011504665.1">
    <property type="nucleotide sequence ID" value="XM_011506363.1"/>
</dbReference>
<reference evidence="3" key="1">
    <citation type="submission" date="2025-08" db="UniProtKB">
        <authorList>
            <consortium name="RefSeq"/>
        </authorList>
    </citation>
    <scope>IDENTIFICATION</scope>
</reference>
<evidence type="ECO:0000313" key="2">
    <source>
        <dbReference type="Proteomes" id="UP000695007"/>
    </source>
</evidence>
<dbReference type="InterPro" id="IPR029357">
    <property type="entry name" value="SPATA7"/>
</dbReference>
<dbReference type="GO" id="GO:0036064">
    <property type="term" value="C:ciliary basal body"/>
    <property type="evidence" value="ECO:0007669"/>
    <property type="project" value="TreeGrafter"/>
</dbReference>
<protein>
    <submittedName>
        <fullName evidence="3">Uncharacterized protein LOC105367595</fullName>
    </submittedName>
</protein>
<keyword evidence="2" id="KW-1185">Reference proteome</keyword>
<organism evidence="2 3">
    <name type="scientific">Ceratosolen solmsi marchali</name>
    <dbReference type="NCBI Taxonomy" id="326594"/>
    <lineage>
        <taxon>Eukaryota</taxon>
        <taxon>Metazoa</taxon>
        <taxon>Ecdysozoa</taxon>
        <taxon>Arthropoda</taxon>
        <taxon>Hexapoda</taxon>
        <taxon>Insecta</taxon>
        <taxon>Pterygota</taxon>
        <taxon>Neoptera</taxon>
        <taxon>Endopterygota</taxon>
        <taxon>Hymenoptera</taxon>
        <taxon>Apocrita</taxon>
        <taxon>Proctotrupomorpha</taxon>
        <taxon>Chalcidoidea</taxon>
        <taxon>Agaonidae</taxon>
        <taxon>Agaoninae</taxon>
        <taxon>Ceratosolen</taxon>
    </lineage>
</organism>